<dbReference type="EMBL" id="FX983014">
    <property type="protein sequence ID" value="BAS30482.1"/>
    <property type="molecule type" value="mRNA"/>
</dbReference>
<comment type="similarity">
    <text evidence="1">Belongs to the Cu-Zn superoxide dismutase family.</text>
</comment>
<dbReference type="Pfam" id="PF00080">
    <property type="entry name" value="Sod_Cu"/>
    <property type="match status" value="1"/>
</dbReference>
<comment type="function">
    <text evidence="1">Destroys radicals which are normally produced within the cells and which are toxic to biological systems.</text>
</comment>
<dbReference type="SUPFAM" id="SSF49329">
    <property type="entry name" value="Cu,Zn superoxide dismutase-like"/>
    <property type="match status" value="1"/>
</dbReference>
<name>A0A3G9CM21_LAQRU</name>
<keyword evidence="1" id="KW-0862">Zinc</keyword>
<feature type="chain" id="PRO_5017975295" description="Superoxide dismutase [Cu-Zn]" evidence="2">
    <location>
        <begin position="20"/>
        <end position="209"/>
    </location>
</feature>
<keyword evidence="1" id="KW-0186">Copper</keyword>
<comment type="cofactor">
    <cofactor evidence="1">
        <name>Cu cation</name>
        <dbReference type="ChEBI" id="CHEBI:23378"/>
    </cofactor>
    <text evidence="1">Binds 1 copper ion per subunit.</text>
</comment>
<dbReference type="PRINTS" id="PR00068">
    <property type="entry name" value="CUZNDISMTASE"/>
</dbReference>
<dbReference type="PANTHER" id="PTHR10003">
    <property type="entry name" value="SUPEROXIDE DISMUTASE CU-ZN -RELATED"/>
    <property type="match status" value="1"/>
</dbReference>
<organism evidence="4">
    <name type="scientific">Laqueus rubellus</name>
    <name type="common">Lampshell</name>
    <dbReference type="NCBI Taxonomy" id="93892"/>
    <lineage>
        <taxon>Eukaryota</taxon>
        <taxon>Metazoa</taxon>
        <taxon>Spiralia</taxon>
        <taxon>Lophotrochozoa</taxon>
        <taxon>Brachiopoda</taxon>
        <taxon>Rhynchonelliformea</taxon>
        <taxon>Rhynchonellata</taxon>
        <taxon>Terebratellidina</taxon>
        <taxon>Laqueoidea</taxon>
        <taxon>Laqueidae</taxon>
        <taxon>Laqueus</taxon>
    </lineage>
</organism>
<dbReference type="Gene3D" id="2.60.40.200">
    <property type="entry name" value="Superoxide dismutase, copper/zinc binding domain"/>
    <property type="match status" value="1"/>
</dbReference>
<feature type="signal peptide" evidence="2">
    <location>
        <begin position="1"/>
        <end position="19"/>
    </location>
</feature>
<comment type="cofactor">
    <cofactor evidence="1">
        <name>Zn(2+)</name>
        <dbReference type="ChEBI" id="CHEBI:29105"/>
    </cofactor>
    <text evidence="1">Binds 1 zinc ion per subunit.</text>
</comment>
<dbReference type="GO" id="GO:0004784">
    <property type="term" value="F:superoxide dismutase activity"/>
    <property type="evidence" value="ECO:0007669"/>
    <property type="project" value="UniProtKB-EC"/>
</dbReference>
<keyword evidence="1" id="KW-0560">Oxidoreductase</keyword>
<dbReference type="PROSITE" id="PS00087">
    <property type="entry name" value="SOD_CU_ZN_1"/>
    <property type="match status" value="1"/>
</dbReference>
<dbReference type="GO" id="GO:0005507">
    <property type="term" value="F:copper ion binding"/>
    <property type="evidence" value="ECO:0007669"/>
    <property type="project" value="InterPro"/>
</dbReference>
<dbReference type="InterPro" id="IPR001424">
    <property type="entry name" value="SOD_Cu_Zn_dom"/>
</dbReference>
<reference evidence="4" key="1">
    <citation type="journal article" date="2015" name="Proteome Sci.">
        <title>Proteome analysis of shell matrix proteins in the brachiopod Laqueus rubellus.</title>
        <authorList>
            <person name="Isowa Y."/>
            <person name="Sarashina I."/>
            <person name="Oshima K."/>
            <person name="Kito K."/>
            <person name="Hattori M."/>
            <person name="Endo K."/>
        </authorList>
    </citation>
    <scope>NUCLEOTIDE SEQUENCE</scope>
    <source>
        <tissue evidence="4">Mantle</tissue>
    </source>
</reference>
<protein>
    <recommendedName>
        <fullName evidence="1">Superoxide dismutase [Cu-Zn]</fullName>
        <ecNumber evidence="1">1.15.1.1</ecNumber>
    </recommendedName>
</protein>
<evidence type="ECO:0000256" key="2">
    <source>
        <dbReference type="SAM" id="SignalP"/>
    </source>
</evidence>
<keyword evidence="2" id="KW-0732">Signal</keyword>
<sequence>MSSISILFFAVLIIVQIHGYEAQGSKYPQLRAKTLNAHCQLEPSTGLPPEQRIVRGAVSFSQQCRLRYSWKWGREVWFCSNLLVSVTVDGLPLDGSIDHGFHVHEKGDLSTGCGSTGGHFNPEGVNHGAPGDRIRHVGDFGNLRQNNVGSIKETFHDSRAVLFSSRNNIIGRAIVIHAGKDDLGTGGDAGSRASGNAGARLACCVIGYA</sequence>
<dbReference type="AlphaFoldDB" id="A0A3G9CM21"/>
<evidence type="ECO:0000256" key="1">
    <source>
        <dbReference type="RuleBase" id="RU000393"/>
    </source>
</evidence>
<comment type="catalytic activity">
    <reaction evidence="1">
        <text>2 superoxide + 2 H(+) = H2O2 + O2</text>
        <dbReference type="Rhea" id="RHEA:20696"/>
        <dbReference type="ChEBI" id="CHEBI:15378"/>
        <dbReference type="ChEBI" id="CHEBI:15379"/>
        <dbReference type="ChEBI" id="CHEBI:16240"/>
        <dbReference type="ChEBI" id="CHEBI:18421"/>
        <dbReference type="EC" id="1.15.1.1"/>
    </reaction>
</comment>
<dbReference type="EC" id="1.15.1.1" evidence="1"/>
<dbReference type="CDD" id="cd00305">
    <property type="entry name" value="Cu-Zn_Superoxide_Dismutase"/>
    <property type="match status" value="1"/>
</dbReference>
<accession>A0A3G9CM21</accession>
<feature type="domain" description="Superoxide dismutase copper/zinc binding" evidence="3">
    <location>
        <begin position="82"/>
        <end position="206"/>
    </location>
</feature>
<evidence type="ECO:0000313" key="4">
    <source>
        <dbReference type="EMBL" id="BAS30482.1"/>
    </source>
</evidence>
<dbReference type="PROSITE" id="PS00332">
    <property type="entry name" value="SOD_CU_ZN_2"/>
    <property type="match status" value="1"/>
</dbReference>
<dbReference type="InterPro" id="IPR036423">
    <property type="entry name" value="SOD-like_Cu/Zn_dom_sf"/>
</dbReference>
<keyword evidence="1" id="KW-0479">Metal-binding</keyword>
<dbReference type="InterPro" id="IPR024134">
    <property type="entry name" value="SOD_Cu/Zn_/chaperone"/>
</dbReference>
<proteinExistence type="evidence at transcript level"/>
<evidence type="ECO:0000259" key="3">
    <source>
        <dbReference type="Pfam" id="PF00080"/>
    </source>
</evidence>
<dbReference type="InterPro" id="IPR018152">
    <property type="entry name" value="SOD_Cu/Zn_BS"/>
</dbReference>